<keyword evidence="1" id="KW-1133">Transmembrane helix</keyword>
<accession>A0A8S5QDH7</accession>
<evidence type="ECO:0000256" key="1">
    <source>
        <dbReference type="SAM" id="Phobius"/>
    </source>
</evidence>
<keyword evidence="1" id="KW-0472">Membrane</keyword>
<organism evidence="2">
    <name type="scientific">Siphoviridae sp. ctVii20</name>
    <dbReference type="NCBI Taxonomy" id="2825533"/>
    <lineage>
        <taxon>Viruses</taxon>
        <taxon>Duplodnaviria</taxon>
        <taxon>Heunggongvirae</taxon>
        <taxon>Uroviricota</taxon>
        <taxon>Caudoviricetes</taxon>
    </lineage>
</organism>
<keyword evidence="1" id="KW-0812">Transmembrane</keyword>
<sequence length="76" mass="8907">MEEAIIEGIFSLLLIIGMFSTGILFTDYYTKRQERREQEKNELRNNMEYLIKCAEGNSQKIEVLSNICDEIRTKGK</sequence>
<dbReference type="EMBL" id="BK015631">
    <property type="protein sequence ID" value="DAE16829.1"/>
    <property type="molecule type" value="Genomic_DNA"/>
</dbReference>
<evidence type="ECO:0000313" key="2">
    <source>
        <dbReference type="EMBL" id="DAE16829.1"/>
    </source>
</evidence>
<proteinExistence type="predicted"/>
<name>A0A8S5QDH7_9CAUD</name>
<reference evidence="2" key="1">
    <citation type="journal article" date="2021" name="Proc. Natl. Acad. Sci. U.S.A.">
        <title>A Catalog of Tens of Thousands of Viruses from Human Metagenomes Reveals Hidden Associations with Chronic Diseases.</title>
        <authorList>
            <person name="Tisza M.J."/>
            <person name="Buck C.B."/>
        </authorList>
    </citation>
    <scope>NUCLEOTIDE SEQUENCE</scope>
    <source>
        <strain evidence="2">CtVii20</strain>
    </source>
</reference>
<feature type="transmembrane region" description="Helical" evidence="1">
    <location>
        <begin position="6"/>
        <end position="26"/>
    </location>
</feature>
<protein>
    <submittedName>
        <fullName evidence="2">Uncharacterized protein</fullName>
    </submittedName>
</protein>